<dbReference type="PANTHER" id="PTHR11439:SF467">
    <property type="entry name" value="INTEGRASE CATALYTIC DOMAIN-CONTAINING PROTEIN"/>
    <property type="match status" value="1"/>
</dbReference>
<dbReference type="Gene3D" id="3.30.420.10">
    <property type="entry name" value="Ribonuclease H-like superfamily/Ribonuclease H"/>
    <property type="match status" value="1"/>
</dbReference>
<dbReference type="GO" id="GO:0005634">
    <property type="term" value="C:nucleus"/>
    <property type="evidence" value="ECO:0007669"/>
    <property type="project" value="UniProtKB-ARBA"/>
</dbReference>
<feature type="domain" description="Integrase catalytic" evidence="3">
    <location>
        <begin position="360"/>
        <end position="524"/>
    </location>
</feature>
<dbReference type="Proteomes" id="UP000054988">
    <property type="component" value="Unassembled WGS sequence"/>
</dbReference>
<dbReference type="Pfam" id="PF13976">
    <property type="entry name" value="gag_pre-integrs"/>
    <property type="match status" value="1"/>
</dbReference>
<keyword evidence="1" id="KW-0694">RNA-binding</keyword>
<evidence type="ECO:0000313" key="4">
    <source>
        <dbReference type="EMBL" id="KTB46443.1"/>
    </source>
</evidence>
<evidence type="ECO:0000256" key="2">
    <source>
        <dbReference type="SAM" id="MobiDB-lite"/>
    </source>
</evidence>
<dbReference type="SUPFAM" id="SSF56672">
    <property type="entry name" value="DNA/RNA polymerases"/>
    <property type="match status" value="1"/>
</dbReference>
<dbReference type="PROSITE" id="PS50994">
    <property type="entry name" value="INTEGRASE"/>
    <property type="match status" value="1"/>
</dbReference>
<dbReference type="eggNOG" id="KOG0017">
    <property type="taxonomic scope" value="Eukaryota"/>
</dbReference>
<evidence type="ECO:0000259" key="3">
    <source>
        <dbReference type="PROSITE" id="PS50994"/>
    </source>
</evidence>
<evidence type="ECO:0000256" key="1">
    <source>
        <dbReference type="ARBA" id="ARBA00022884"/>
    </source>
</evidence>
<organism evidence="4 5">
    <name type="scientific">Moniliophthora roreri</name>
    <name type="common">Frosty pod rot fungus</name>
    <name type="synonym">Monilia roreri</name>
    <dbReference type="NCBI Taxonomy" id="221103"/>
    <lineage>
        <taxon>Eukaryota</taxon>
        <taxon>Fungi</taxon>
        <taxon>Dikarya</taxon>
        <taxon>Basidiomycota</taxon>
        <taxon>Agaricomycotina</taxon>
        <taxon>Agaricomycetes</taxon>
        <taxon>Agaricomycetidae</taxon>
        <taxon>Agaricales</taxon>
        <taxon>Marasmiineae</taxon>
        <taxon>Marasmiaceae</taxon>
        <taxon>Moniliophthora</taxon>
    </lineage>
</organism>
<name>A0A0W0GD39_MONRR</name>
<feature type="compositionally biased region" description="Basic and acidic residues" evidence="2">
    <location>
        <begin position="120"/>
        <end position="129"/>
    </location>
</feature>
<dbReference type="GO" id="GO:0015074">
    <property type="term" value="P:DNA integration"/>
    <property type="evidence" value="ECO:0007669"/>
    <property type="project" value="InterPro"/>
</dbReference>
<accession>A0A0W0GD39</accession>
<feature type="compositionally biased region" description="Basic residues" evidence="2">
    <location>
        <begin position="108"/>
        <end position="119"/>
    </location>
</feature>
<comment type="caution">
    <text evidence="4">The sequence shown here is derived from an EMBL/GenBank/DDBJ whole genome shotgun (WGS) entry which is preliminary data.</text>
</comment>
<reference evidence="4 5" key="1">
    <citation type="submission" date="2015-12" db="EMBL/GenBank/DDBJ databases">
        <title>Draft genome sequence of Moniliophthora roreri, the causal agent of frosty pod rot of cacao.</title>
        <authorList>
            <person name="Aime M.C."/>
            <person name="Diaz-Valderrama J.R."/>
            <person name="Kijpornyongpan T."/>
            <person name="Phillips-Mora W."/>
        </authorList>
    </citation>
    <scope>NUCLEOTIDE SEQUENCE [LARGE SCALE GENOMIC DNA]</scope>
    <source>
        <strain evidence="4 5">MCA 2952</strain>
    </source>
</reference>
<dbReference type="InterPro" id="IPR001584">
    <property type="entry name" value="Integrase_cat-core"/>
</dbReference>
<feature type="compositionally biased region" description="Pro residues" evidence="2">
    <location>
        <begin position="620"/>
        <end position="630"/>
    </location>
</feature>
<dbReference type="InterPro" id="IPR013103">
    <property type="entry name" value="RVT_2"/>
</dbReference>
<dbReference type="PANTHER" id="PTHR11439">
    <property type="entry name" value="GAG-POL-RELATED RETROTRANSPOSON"/>
    <property type="match status" value="1"/>
</dbReference>
<dbReference type="AlphaFoldDB" id="A0A0W0GD39"/>
<dbReference type="InterPro" id="IPR043502">
    <property type="entry name" value="DNA/RNA_pol_sf"/>
</dbReference>
<protein>
    <recommendedName>
        <fullName evidence="3">Integrase catalytic domain-containing protein</fullName>
    </recommendedName>
</protein>
<dbReference type="GO" id="GO:0003723">
    <property type="term" value="F:RNA binding"/>
    <property type="evidence" value="ECO:0007669"/>
    <property type="project" value="UniProtKB-KW"/>
</dbReference>
<dbReference type="SUPFAM" id="SSF53098">
    <property type="entry name" value="Ribonuclease H-like"/>
    <property type="match status" value="1"/>
</dbReference>
<dbReference type="InterPro" id="IPR012337">
    <property type="entry name" value="RNaseH-like_sf"/>
</dbReference>
<proteinExistence type="predicted"/>
<gene>
    <name evidence="4" type="ORF">WG66_980</name>
</gene>
<evidence type="ECO:0000313" key="5">
    <source>
        <dbReference type="Proteomes" id="UP000054988"/>
    </source>
</evidence>
<dbReference type="Pfam" id="PF07727">
    <property type="entry name" value="RVT_2"/>
    <property type="match status" value="1"/>
</dbReference>
<feature type="region of interest" description="Disordered" evidence="2">
    <location>
        <begin position="604"/>
        <end position="659"/>
    </location>
</feature>
<feature type="compositionally biased region" description="Low complexity" evidence="2">
    <location>
        <begin position="604"/>
        <end position="619"/>
    </location>
</feature>
<sequence length="1096" mass="120544">MLMYWMCRLVTPLSSGGDVEEHLKSFQKCLSMLKKLDFDVPFYLEAALLLATLSANPKDSQSWYSFIHAQSVNKETKLSDIVSSMCEATCADAAIEGQILVHEFGGRAGKKNKKKGKGGKGKEKAHAVEDSGGEEVSNIVLTDLDLALNNASFHYDMSIVNSPLTHSHSTASDEVYLASMSSGSKSFIIDSGSSTHLHSSHSDFATYSATPGVITGVGQGKLPIMDEDGCYTIFGNGKSLCFQLNDSGELLHCFSALENVVFTGMKNCQRLYTLDSLDSSTPDVVFLTCKYASTLEELHVKLAHLSYSILIPMLKAGLIDGVKILDKELNSQPPICEPCIKGKMMQISFHSQKEHCTEFLGLVHSDLWEAPIISHNSNRYVITFNDDSSGTHWSYFLKWKTTNEVSSMIKEWIWKIECLTGQKLKHFHSNGGGEYVNASLCDWFWLKGITFTWTSAHTPEQNGVSECFNHTSAGLVHTMLINSKLPPFLWNEVWCYAGYCLNRAMQDLNRLKEMTAHQILTGSKAHSCDFHPFGCKAYVNQKAYRVYLPGKHTVVTSIHVKFDHLSFSDAPIGNEREYKWLYDMFTGLQSNNADLVSIDNDSIDTPLAPSASPSASDPVKPSPSPVPTPSAPKLKQPSTPTPSPSSPLPAQCPKAMPKSWPDLSVPPLHTCRAAKEATASSGGDTQPETSHAAVLSEIHVVDVKLAFLNSEIPVDQPAYVAQPPGYVVKGKENCKLKEILITLSFKPCPSDLCVFVHHTKKGTVIITSHVDDLGLFASSKSILDEFKSNLSKHVVISDKEEISQLLGMTVTQDRAARTISFNQSLYIDSIVECFGLGSARPSPTPIVHSTKLSKTQSPTTLEEQSTMAKVPYQSAVGSIMYATVMTRPDISYACQHVAQFMQNPGEAHWTAVKQIIRYLKGTRNLSLTLGGASKSLDVTAWLDSNFAGHPDHGWSVSEYALFLGRGCFSWRSRKQTATASSTSEAEYYAAHLCGHEVIWFRQLMEQIGFPLEAPTPFHVDSQAAIANMNSKQINGSNKHVKVLYHWIHEAVIKNQHIVTVNVPSQDNCADIFTKSFAGPAHSRLVQMLGLEVVGTC</sequence>
<dbReference type="InterPro" id="IPR025724">
    <property type="entry name" value="GAG-pre-integrase_dom"/>
</dbReference>
<feature type="region of interest" description="Disordered" evidence="2">
    <location>
        <begin position="108"/>
        <end position="132"/>
    </location>
</feature>
<dbReference type="InterPro" id="IPR036397">
    <property type="entry name" value="RNaseH_sf"/>
</dbReference>
<dbReference type="EMBL" id="LATX01000350">
    <property type="protein sequence ID" value="KTB46443.1"/>
    <property type="molecule type" value="Genomic_DNA"/>
</dbReference>
<dbReference type="CDD" id="cd09272">
    <property type="entry name" value="RNase_HI_RT_Ty1"/>
    <property type="match status" value="1"/>
</dbReference>